<keyword evidence="3" id="KW-1185">Reference proteome</keyword>
<dbReference type="PROSITE" id="PS51257">
    <property type="entry name" value="PROKAR_LIPOPROTEIN"/>
    <property type="match status" value="1"/>
</dbReference>
<evidence type="ECO:0000313" key="3">
    <source>
        <dbReference type="Proteomes" id="UP001143509"/>
    </source>
</evidence>
<proteinExistence type="predicted"/>
<evidence type="ECO:0000256" key="1">
    <source>
        <dbReference type="SAM" id="SignalP"/>
    </source>
</evidence>
<name>A0ABQ5TGY4_9CAUL</name>
<comment type="caution">
    <text evidence="2">The sequence shown here is derived from an EMBL/GenBank/DDBJ whole genome shotgun (WGS) entry which is preliminary data.</text>
</comment>
<dbReference type="RefSeq" id="WP_271166352.1">
    <property type="nucleotide sequence ID" value="NZ_BSFD01000011.1"/>
</dbReference>
<protein>
    <submittedName>
        <fullName evidence="2">Uncharacterized protein</fullName>
    </submittedName>
</protein>
<feature type="signal peptide" evidence="1">
    <location>
        <begin position="1"/>
        <end position="33"/>
    </location>
</feature>
<sequence>MNAHFRKRTKLRASGLGLATLTALLGACAPSFAPKTDPTSPIAPRVQALVDVNRHYPSWENFPAAPADLPEATQIASSVRMLESQGGALGGEVSRIDWTLKDAETLAAETRAQVEAVPVSPDSARTQVEIDAFAQSLRDRAKAPPPVDRRPVE</sequence>
<accession>A0ABQ5TGY4</accession>
<keyword evidence="1" id="KW-0732">Signal</keyword>
<reference evidence="2" key="1">
    <citation type="journal article" date="2014" name="Int. J. Syst. Evol. Microbiol.">
        <title>Complete genome of a new Firmicutes species belonging to the dominant human colonic microbiota ('Ruminococcus bicirculans') reveals two chromosomes and a selective capacity to utilize plant glucans.</title>
        <authorList>
            <consortium name="NISC Comparative Sequencing Program"/>
            <person name="Wegmann U."/>
            <person name="Louis P."/>
            <person name="Goesmann A."/>
            <person name="Henrissat B."/>
            <person name="Duncan S.H."/>
            <person name="Flint H.J."/>
        </authorList>
    </citation>
    <scope>NUCLEOTIDE SEQUENCE</scope>
    <source>
        <strain evidence="2">VKM B-1499</strain>
    </source>
</reference>
<organism evidence="2 3">
    <name type="scientific">Brevundimonas intermedia</name>
    <dbReference type="NCBI Taxonomy" id="74315"/>
    <lineage>
        <taxon>Bacteria</taxon>
        <taxon>Pseudomonadati</taxon>
        <taxon>Pseudomonadota</taxon>
        <taxon>Alphaproteobacteria</taxon>
        <taxon>Caulobacterales</taxon>
        <taxon>Caulobacteraceae</taxon>
        <taxon>Brevundimonas</taxon>
    </lineage>
</organism>
<gene>
    <name evidence="2" type="ORF">GCM10017620_31770</name>
</gene>
<dbReference type="Proteomes" id="UP001143509">
    <property type="component" value="Unassembled WGS sequence"/>
</dbReference>
<dbReference type="EMBL" id="BSFD01000011">
    <property type="protein sequence ID" value="GLK50203.1"/>
    <property type="molecule type" value="Genomic_DNA"/>
</dbReference>
<reference evidence="2" key="2">
    <citation type="submission" date="2023-01" db="EMBL/GenBank/DDBJ databases">
        <authorList>
            <person name="Sun Q."/>
            <person name="Evtushenko L."/>
        </authorList>
    </citation>
    <scope>NUCLEOTIDE SEQUENCE</scope>
    <source>
        <strain evidence="2">VKM B-1499</strain>
    </source>
</reference>
<evidence type="ECO:0000313" key="2">
    <source>
        <dbReference type="EMBL" id="GLK50203.1"/>
    </source>
</evidence>
<feature type="chain" id="PRO_5046732468" evidence="1">
    <location>
        <begin position="34"/>
        <end position="153"/>
    </location>
</feature>